<dbReference type="PROSITE" id="PS51767">
    <property type="entry name" value="PEPTIDASE_A1"/>
    <property type="match status" value="1"/>
</dbReference>
<evidence type="ECO:0000313" key="11">
    <source>
        <dbReference type="Proteomes" id="UP000829685"/>
    </source>
</evidence>
<protein>
    <recommendedName>
        <fullName evidence="9">Peptidase A1 domain-containing protein</fullName>
    </recommendedName>
</protein>
<evidence type="ECO:0000256" key="4">
    <source>
        <dbReference type="ARBA" id="ARBA00022801"/>
    </source>
</evidence>
<evidence type="ECO:0000256" key="6">
    <source>
        <dbReference type="RuleBase" id="RU000454"/>
    </source>
</evidence>
<dbReference type="AlphaFoldDB" id="A0A9P9WM10"/>
<feature type="active site" evidence="5">
    <location>
        <position position="310"/>
    </location>
</feature>
<evidence type="ECO:0000256" key="2">
    <source>
        <dbReference type="ARBA" id="ARBA00022670"/>
    </source>
</evidence>
<dbReference type="CDD" id="cd06097">
    <property type="entry name" value="Aspergillopepsin_like"/>
    <property type="match status" value="1"/>
</dbReference>
<dbReference type="EMBL" id="JAFIMR010000015">
    <property type="protein sequence ID" value="KAI1869568.1"/>
    <property type="molecule type" value="Genomic_DNA"/>
</dbReference>
<feature type="chain" id="PRO_5040117245" description="Peptidase A1 domain-containing protein" evidence="8">
    <location>
        <begin position="24"/>
        <end position="473"/>
    </location>
</feature>
<dbReference type="InterPro" id="IPR021109">
    <property type="entry name" value="Peptidase_aspartic_dom_sf"/>
</dbReference>
<feature type="signal peptide" evidence="8">
    <location>
        <begin position="1"/>
        <end position="23"/>
    </location>
</feature>
<dbReference type="Pfam" id="PF00026">
    <property type="entry name" value="Asp"/>
    <property type="match status" value="1"/>
</dbReference>
<evidence type="ECO:0000256" key="3">
    <source>
        <dbReference type="ARBA" id="ARBA00022750"/>
    </source>
</evidence>
<gene>
    <name evidence="10" type="ORF">JX265_006658</name>
</gene>
<feature type="active site" evidence="5">
    <location>
        <position position="123"/>
    </location>
</feature>
<name>A0A9P9WM10_9PEZI</name>
<keyword evidence="11" id="KW-1185">Reference proteome</keyword>
<dbReference type="PANTHER" id="PTHR47966:SF2">
    <property type="entry name" value="ASPERGILLOPEPSIN-1-RELATED"/>
    <property type="match status" value="1"/>
</dbReference>
<dbReference type="SUPFAM" id="SSF50630">
    <property type="entry name" value="Acid proteases"/>
    <property type="match status" value="1"/>
</dbReference>
<dbReference type="InterPro" id="IPR001969">
    <property type="entry name" value="Aspartic_peptidase_AS"/>
</dbReference>
<evidence type="ECO:0000259" key="9">
    <source>
        <dbReference type="PROSITE" id="PS51767"/>
    </source>
</evidence>
<keyword evidence="3 6" id="KW-0064">Aspartyl protease</keyword>
<keyword evidence="4 6" id="KW-0378">Hydrolase</keyword>
<organism evidence="10 11">
    <name type="scientific">Neoarthrinium moseri</name>
    <dbReference type="NCBI Taxonomy" id="1658444"/>
    <lineage>
        <taxon>Eukaryota</taxon>
        <taxon>Fungi</taxon>
        <taxon>Dikarya</taxon>
        <taxon>Ascomycota</taxon>
        <taxon>Pezizomycotina</taxon>
        <taxon>Sordariomycetes</taxon>
        <taxon>Xylariomycetidae</taxon>
        <taxon>Amphisphaeriales</taxon>
        <taxon>Apiosporaceae</taxon>
        <taxon>Neoarthrinium</taxon>
    </lineage>
</organism>
<dbReference type="InterPro" id="IPR033121">
    <property type="entry name" value="PEPTIDASE_A1"/>
</dbReference>
<comment type="caution">
    <text evidence="10">The sequence shown here is derived from an EMBL/GenBank/DDBJ whole genome shotgun (WGS) entry which is preliminary data.</text>
</comment>
<reference evidence="10" key="1">
    <citation type="submission" date="2021-03" db="EMBL/GenBank/DDBJ databases">
        <title>Revisited historic fungal species revealed as producer of novel bioactive compounds through whole genome sequencing and comparative genomics.</title>
        <authorList>
            <person name="Vignolle G.A."/>
            <person name="Hochenegger N."/>
            <person name="Mach R.L."/>
            <person name="Mach-Aigner A.R."/>
            <person name="Javad Rahimi M."/>
            <person name="Salim K.A."/>
            <person name="Chan C.M."/>
            <person name="Lim L.B.L."/>
            <person name="Cai F."/>
            <person name="Druzhinina I.S."/>
            <person name="U'Ren J.M."/>
            <person name="Derntl C."/>
        </authorList>
    </citation>
    <scope>NUCLEOTIDE SEQUENCE</scope>
    <source>
        <strain evidence="10">TUCIM 5799</strain>
    </source>
</reference>
<dbReference type="InterPro" id="IPR034163">
    <property type="entry name" value="Aspergillopepsin-like_cat_dom"/>
</dbReference>
<sequence length="473" mass="51091">MLGHFSLGLLVVWACALVNTVVSVPVASTTVSNTGDQQKTASIRAADGVFRGRRHGPSEMRRTFNKYNIPIHENLHNAVNRYLEEVPADQTGSVPATSIEGDLEFVAPVGIGTPAQILSLDFDTGSADTWVFSNDTQAKAVKGQEILDLSKSTTAQQIPNCTWSIIYGDFSSSSGLVYRDTFTLGDLSIPNMTIESAQSVSQQLSKQKAMSGLVGLAFGSIIQTTPVQKAFLDFLPDVLKNPVFTVDLRHNSSDGSYNFGFIDDSLHTGDLEYINVDSSDGFWSVQMKGFATQGSAISYEFAAPPAVILDTGSTLFYAPDQAVKQYYKTVPGANFSYEEYGWIIPCNATPPSFLWELADANGTVVQGELPGDYLVYSRLNATLSPGAPPDYCYSGLQTLGGFTSLEGIFGDVFLKAGFQVFDVARKRVGFAPKALPGIQHPDPRGSGDDDDAEVQSEGAKRAVEMPKEKIILY</sequence>
<comment type="similarity">
    <text evidence="1 6">Belongs to the peptidase A1 family.</text>
</comment>
<keyword evidence="8" id="KW-0732">Signal</keyword>
<evidence type="ECO:0000256" key="7">
    <source>
        <dbReference type="SAM" id="MobiDB-lite"/>
    </source>
</evidence>
<proteinExistence type="inferred from homology"/>
<dbReference type="PRINTS" id="PR00792">
    <property type="entry name" value="PEPSIN"/>
</dbReference>
<evidence type="ECO:0000313" key="10">
    <source>
        <dbReference type="EMBL" id="KAI1869568.1"/>
    </source>
</evidence>
<dbReference type="PROSITE" id="PS00141">
    <property type="entry name" value="ASP_PROTEASE"/>
    <property type="match status" value="1"/>
</dbReference>
<dbReference type="GO" id="GO:0006508">
    <property type="term" value="P:proteolysis"/>
    <property type="evidence" value="ECO:0007669"/>
    <property type="project" value="UniProtKB-KW"/>
</dbReference>
<dbReference type="GO" id="GO:0004190">
    <property type="term" value="F:aspartic-type endopeptidase activity"/>
    <property type="evidence" value="ECO:0007669"/>
    <property type="project" value="UniProtKB-KW"/>
</dbReference>
<dbReference type="Gene3D" id="2.40.70.10">
    <property type="entry name" value="Acid Proteases"/>
    <property type="match status" value="2"/>
</dbReference>
<accession>A0A9P9WM10</accession>
<feature type="region of interest" description="Disordered" evidence="7">
    <location>
        <begin position="434"/>
        <end position="462"/>
    </location>
</feature>
<dbReference type="Proteomes" id="UP000829685">
    <property type="component" value="Unassembled WGS sequence"/>
</dbReference>
<evidence type="ECO:0000256" key="8">
    <source>
        <dbReference type="SAM" id="SignalP"/>
    </source>
</evidence>
<evidence type="ECO:0000256" key="1">
    <source>
        <dbReference type="ARBA" id="ARBA00007447"/>
    </source>
</evidence>
<keyword evidence="2 6" id="KW-0645">Protease</keyword>
<dbReference type="PANTHER" id="PTHR47966">
    <property type="entry name" value="BETA-SITE APP-CLEAVING ENZYME, ISOFORM A-RELATED"/>
    <property type="match status" value="1"/>
</dbReference>
<dbReference type="InterPro" id="IPR001461">
    <property type="entry name" value="Aspartic_peptidase_A1"/>
</dbReference>
<evidence type="ECO:0000256" key="5">
    <source>
        <dbReference type="PIRSR" id="PIRSR601461-1"/>
    </source>
</evidence>
<feature type="domain" description="Peptidase A1" evidence="9">
    <location>
        <begin position="105"/>
        <end position="431"/>
    </location>
</feature>
<dbReference type="OrthoDB" id="2747330at2759"/>